<dbReference type="InterPro" id="IPR023828">
    <property type="entry name" value="Peptidase_S8_Ser-AS"/>
</dbReference>
<dbReference type="Proteomes" id="UP000465846">
    <property type="component" value="Chromosome"/>
</dbReference>
<feature type="compositionally biased region" description="Basic and acidic residues" evidence="8">
    <location>
        <begin position="430"/>
        <end position="439"/>
    </location>
</feature>
<feature type="compositionally biased region" description="Polar residues" evidence="8">
    <location>
        <begin position="440"/>
        <end position="450"/>
    </location>
</feature>
<keyword evidence="3" id="KW-0479">Metal-binding</keyword>
<dbReference type="PROSITE" id="PS00136">
    <property type="entry name" value="SUBTILASE_ASP"/>
    <property type="match status" value="1"/>
</dbReference>
<proteinExistence type="inferred from homology"/>
<keyword evidence="2 6" id="KW-0645">Protease</keyword>
<dbReference type="PANTHER" id="PTHR43806:SF11">
    <property type="entry name" value="CEREVISIN-RELATED"/>
    <property type="match status" value="1"/>
</dbReference>
<evidence type="ECO:0000313" key="11">
    <source>
        <dbReference type="Proteomes" id="UP000465846"/>
    </source>
</evidence>
<dbReference type="CDD" id="cd07477">
    <property type="entry name" value="Peptidases_S8_Subtilisin_subset"/>
    <property type="match status" value="1"/>
</dbReference>
<evidence type="ECO:0000259" key="9">
    <source>
        <dbReference type="Pfam" id="PF00082"/>
    </source>
</evidence>
<feature type="domain" description="Peptidase S8/S53" evidence="9">
    <location>
        <begin position="124"/>
        <end position="365"/>
    </location>
</feature>
<dbReference type="GO" id="GO:0004252">
    <property type="term" value="F:serine-type endopeptidase activity"/>
    <property type="evidence" value="ECO:0007669"/>
    <property type="project" value="UniProtKB-UniRule"/>
</dbReference>
<dbReference type="Gene3D" id="3.40.50.200">
    <property type="entry name" value="Peptidase S8/S53 domain"/>
    <property type="match status" value="1"/>
</dbReference>
<evidence type="ECO:0000256" key="7">
    <source>
        <dbReference type="RuleBase" id="RU003355"/>
    </source>
</evidence>
<feature type="active site" description="Charge relay system" evidence="6">
    <location>
        <position position="133"/>
    </location>
</feature>
<organism evidence="10 11">
    <name type="scientific">Halogeometricum borinquense</name>
    <dbReference type="NCBI Taxonomy" id="60847"/>
    <lineage>
        <taxon>Archaea</taxon>
        <taxon>Methanobacteriati</taxon>
        <taxon>Methanobacteriota</taxon>
        <taxon>Stenosarchaea group</taxon>
        <taxon>Halobacteria</taxon>
        <taxon>Halobacteriales</taxon>
        <taxon>Haloferacaceae</taxon>
        <taxon>Halogeometricum</taxon>
    </lineage>
</organism>
<dbReference type="InterPro" id="IPR034202">
    <property type="entry name" value="Subtilisin_Carlsberg-like"/>
</dbReference>
<evidence type="ECO:0000313" key="10">
    <source>
        <dbReference type="EMBL" id="QIB74438.1"/>
    </source>
</evidence>
<dbReference type="InterPro" id="IPR015500">
    <property type="entry name" value="Peptidase_S8_subtilisin-rel"/>
</dbReference>
<gene>
    <name evidence="10" type="ORF">G3I44_09165</name>
</gene>
<dbReference type="InterPro" id="IPR050131">
    <property type="entry name" value="Peptidase_S8_subtilisin-like"/>
</dbReference>
<evidence type="ECO:0000256" key="6">
    <source>
        <dbReference type="PROSITE-ProRule" id="PRU01240"/>
    </source>
</evidence>
<dbReference type="GO" id="GO:0006508">
    <property type="term" value="P:proteolysis"/>
    <property type="evidence" value="ECO:0007669"/>
    <property type="project" value="UniProtKB-KW"/>
</dbReference>
<dbReference type="InterPro" id="IPR023827">
    <property type="entry name" value="Peptidase_S8_Asp-AS"/>
</dbReference>
<keyword evidence="4 6" id="KW-0378">Hydrolase</keyword>
<dbReference type="AlphaFoldDB" id="A0A6C0UND0"/>
<reference evidence="10 11" key="1">
    <citation type="submission" date="2020-02" db="EMBL/GenBank/DDBJ databases">
        <title>Whole genome sequence of Halogeometricum borinquense strain wsp4.</title>
        <authorList>
            <person name="Verma D.K."/>
            <person name="Gopal K."/>
            <person name="Prasad E.S."/>
        </authorList>
    </citation>
    <scope>NUCLEOTIDE SEQUENCE [LARGE SCALE GENOMIC DNA]</scope>
    <source>
        <strain evidence="11">wsp4</strain>
    </source>
</reference>
<dbReference type="PANTHER" id="PTHR43806">
    <property type="entry name" value="PEPTIDASE S8"/>
    <property type="match status" value="1"/>
</dbReference>
<dbReference type="Pfam" id="PF00082">
    <property type="entry name" value="Peptidase_S8"/>
    <property type="match status" value="1"/>
</dbReference>
<dbReference type="PROSITE" id="PS51892">
    <property type="entry name" value="SUBTILASE"/>
    <property type="match status" value="1"/>
</dbReference>
<sequence length="587" mass="61685">MGRKKVYRRSVIRGIGIGILGSGLAGQASADEGGNSRLVLGTKSQYGVDIARAQANTIETEIDFGESGNALVGDFPDELVEKFRAEGELRYVERDIEVHALGQSMPWGCVRVAADAAHQRGYDGSGAHVAILDTGIDSEHPDLSQNLGEGYAVVDSDRGDVPWNDDHNHGTHCAGIANAVNNDQGILGVSTRAALHSVKVLSGDGSGSASGVAEGIKWAADQGHDVISMSLGATSGSSIIKDAVEYAYERGSLLVGAAGNEGPCSDCVHYPGAYPEVIAVGSVNDEDELSEFSSTGPEVEIVAPGTEIRSTVIGGYQVYSGTSMATPHVAGAAAILMSTGLSNEEARKRLTEAAEDIGLDEDECGAGLLNVDAAISDGDDGGGDSDEFAVSTRGVSDVDETDATLIGELTDLGDVSSPAVGFEYWIEDQRDETSERVESGHQSSTGTFNADVSDLEHGTTYVFEAFAETDDRVVRGGRQAFTTDDDHEAPFRVETLEPSYVSDDAASLEGRVSELDGDEVETRFDYWIKGDKANTLASDDAEDVDEDDTFDELVHLESDTTYVAVAVCIDSGDEVTGGTVTFTTESD</sequence>
<evidence type="ECO:0000256" key="4">
    <source>
        <dbReference type="ARBA" id="ARBA00022801"/>
    </source>
</evidence>
<evidence type="ECO:0000256" key="2">
    <source>
        <dbReference type="ARBA" id="ARBA00022670"/>
    </source>
</evidence>
<dbReference type="GO" id="GO:0046872">
    <property type="term" value="F:metal ion binding"/>
    <property type="evidence" value="ECO:0007669"/>
    <property type="project" value="UniProtKB-KW"/>
</dbReference>
<evidence type="ECO:0000256" key="1">
    <source>
        <dbReference type="ARBA" id="ARBA00011073"/>
    </source>
</evidence>
<dbReference type="EMBL" id="CP048739">
    <property type="protein sequence ID" value="QIB74438.1"/>
    <property type="molecule type" value="Genomic_DNA"/>
</dbReference>
<dbReference type="PRINTS" id="PR00723">
    <property type="entry name" value="SUBTILISIN"/>
</dbReference>
<keyword evidence="5 6" id="KW-0720">Serine protease</keyword>
<evidence type="ECO:0000256" key="3">
    <source>
        <dbReference type="ARBA" id="ARBA00022723"/>
    </source>
</evidence>
<dbReference type="GO" id="GO:0005615">
    <property type="term" value="C:extracellular space"/>
    <property type="evidence" value="ECO:0007669"/>
    <property type="project" value="TreeGrafter"/>
</dbReference>
<dbReference type="RefSeq" id="WP_163486366.1">
    <property type="nucleotide sequence ID" value="NZ_CP048739.1"/>
</dbReference>
<feature type="active site" description="Charge relay system" evidence="6">
    <location>
        <position position="169"/>
    </location>
</feature>
<dbReference type="SUPFAM" id="SSF52743">
    <property type="entry name" value="Subtilisin-like"/>
    <property type="match status" value="1"/>
</dbReference>
<feature type="active site" description="Charge relay system" evidence="6">
    <location>
        <position position="323"/>
    </location>
</feature>
<evidence type="ECO:0000256" key="5">
    <source>
        <dbReference type="ARBA" id="ARBA00022825"/>
    </source>
</evidence>
<protein>
    <submittedName>
        <fullName evidence="10">S8 family peptidase</fullName>
    </submittedName>
</protein>
<evidence type="ECO:0000256" key="8">
    <source>
        <dbReference type="SAM" id="MobiDB-lite"/>
    </source>
</evidence>
<dbReference type="GeneID" id="44079568"/>
<dbReference type="PROSITE" id="PS00138">
    <property type="entry name" value="SUBTILASE_SER"/>
    <property type="match status" value="1"/>
</dbReference>
<accession>A0A6C0UND0</accession>
<comment type="similarity">
    <text evidence="1 6 7">Belongs to the peptidase S8 family.</text>
</comment>
<name>A0A6C0UND0_9EURY</name>
<dbReference type="InterPro" id="IPR036852">
    <property type="entry name" value="Peptidase_S8/S53_dom_sf"/>
</dbReference>
<dbReference type="InterPro" id="IPR000209">
    <property type="entry name" value="Peptidase_S8/S53_dom"/>
</dbReference>
<feature type="region of interest" description="Disordered" evidence="8">
    <location>
        <begin position="430"/>
        <end position="451"/>
    </location>
</feature>